<name>A0A165H3R5_9GAMM</name>
<dbReference type="EMBL" id="JAGIBU010000004">
    <property type="protein sequence ID" value="MBS7824841.1"/>
    <property type="molecule type" value="Genomic_DNA"/>
</dbReference>
<dbReference type="Pfam" id="PF00213">
    <property type="entry name" value="OSCP"/>
    <property type="match status" value="1"/>
</dbReference>
<keyword evidence="5 8" id="KW-0472">Membrane</keyword>
<dbReference type="HAMAP" id="MF_01416">
    <property type="entry name" value="ATP_synth_delta_bact"/>
    <property type="match status" value="1"/>
</dbReference>
<comment type="function">
    <text evidence="8">F(1)F(0) ATP synthase produces ATP from ADP in the presence of a proton or sodium gradient. F-type ATPases consist of two structural domains, F(1) containing the extramembraneous catalytic core and F(0) containing the membrane proton channel, linked together by a central stalk and a peripheral stalk. During catalysis, ATP synthesis in the catalytic domain of F(1) is coupled via a rotary mechanism of the central stalk subunits to proton translocation.</text>
</comment>
<evidence type="ECO:0000313" key="10">
    <source>
        <dbReference type="Proteomes" id="UP000680020"/>
    </source>
</evidence>
<keyword evidence="2 8" id="KW-0813">Transport</keyword>
<keyword evidence="3 8" id="KW-0375">Hydrogen ion transport</keyword>
<dbReference type="NCBIfam" id="TIGR01145">
    <property type="entry name" value="ATP_synt_delta"/>
    <property type="match status" value="1"/>
</dbReference>
<keyword evidence="6 8" id="KW-0139">CF(1)</keyword>
<comment type="caution">
    <text evidence="9">The sequence shown here is derived from an EMBL/GenBank/DDBJ whole genome shotgun (WGS) entry which is preliminary data.</text>
</comment>
<dbReference type="PANTHER" id="PTHR11910">
    <property type="entry name" value="ATP SYNTHASE DELTA CHAIN"/>
    <property type="match status" value="1"/>
</dbReference>
<dbReference type="NCBIfam" id="NF004402">
    <property type="entry name" value="PRK05758.2-2"/>
    <property type="match status" value="1"/>
</dbReference>
<comment type="subcellular location">
    <subcellularLocation>
        <location evidence="8">Cell membrane</location>
        <topology evidence="8">Peripheral membrane protein</topology>
    </subcellularLocation>
    <subcellularLocation>
        <location evidence="1">Membrane</location>
    </subcellularLocation>
</comment>
<comment type="similarity">
    <text evidence="8">Belongs to the ATPase delta chain family.</text>
</comment>
<keyword evidence="4 8" id="KW-0406">Ion transport</keyword>
<accession>A0A165H3R5</accession>
<protein>
    <recommendedName>
        <fullName evidence="8">ATP synthase subunit delta</fullName>
    </recommendedName>
    <alternativeName>
        <fullName evidence="8">ATP synthase F(1) sector subunit delta</fullName>
    </alternativeName>
    <alternativeName>
        <fullName evidence="8">F-type ATPase subunit delta</fullName>
        <shortName evidence="8">F-ATPase subunit delta</shortName>
    </alternativeName>
</protein>
<gene>
    <name evidence="8" type="primary">atpH</name>
    <name evidence="9" type="ORF">J7561_06435</name>
</gene>
<dbReference type="RefSeq" id="WP_008316834.1">
    <property type="nucleotide sequence ID" value="NZ_CP115969.1"/>
</dbReference>
<evidence type="ECO:0000313" key="9">
    <source>
        <dbReference type="EMBL" id="MBS7824841.1"/>
    </source>
</evidence>
<reference evidence="9" key="1">
    <citation type="submission" date="2021-03" db="EMBL/GenBank/DDBJ databases">
        <title>Identification and antibiotic profiling of Wohlfahrtiimonas chitiniclastica, an underestimated human pathogen.</title>
        <authorList>
            <person name="Kopf A."/>
            <person name="Bunk B."/>
            <person name="Coldewey S."/>
            <person name="Gunzer F."/>
            <person name="Riedel T."/>
            <person name="Schroettner P."/>
        </authorList>
    </citation>
    <scope>NUCLEOTIDE SEQUENCE</scope>
    <source>
        <strain evidence="9">DSM 100917</strain>
    </source>
</reference>
<evidence type="ECO:0000256" key="2">
    <source>
        <dbReference type="ARBA" id="ARBA00022448"/>
    </source>
</evidence>
<dbReference type="Proteomes" id="UP000680020">
    <property type="component" value="Unassembled WGS sequence"/>
</dbReference>
<evidence type="ECO:0000256" key="3">
    <source>
        <dbReference type="ARBA" id="ARBA00022781"/>
    </source>
</evidence>
<keyword evidence="8" id="KW-1003">Cell membrane</keyword>
<evidence type="ECO:0000256" key="7">
    <source>
        <dbReference type="ARBA" id="ARBA00023310"/>
    </source>
</evidence>
<dbReference type="InterPro" id="IPR020781">
    <property type="entry name" value="ATPase_OSCP/d_CS"/>
</dbReference>
<dbReference type="GO" id="GO:0045259">
    <property type="term" value="C:proton-transporting ATP synthase complex"/>
    <property type="evidence" value="ECO:0007669"/>
    <property type="project" value="UniProtKB-KW"/>
</dbReference>
<dbReference type="InterPro" id="IPR000711">
    <property type="entry name" value="ATPase_OSCP/dsu"/>
</dbReference>
<evidence type="ECO:0000256" key="4">
    <source>
        <dbReference type="ARBA" id="ARBA00023065"/>
    </source>
</evidence>
<dbReference type="GO" id="GO:0005886">
    <property type="term" value="C:plasma membrane"/>
    <property type="evidence" value="ECO:0007669"/>
    <property type="project" value="UniProtKB-SubCell"/>
</dbReference>
<dbReference type="GO" id="GO:0046933">
    <property type="term" value="F:proton-transporting ATP synthase activity, rotational mechanism"/>
    <property type="evidence" value="ECO:0007669"/>
    <property type="project" value="UniProtKB-UniRule"/>
</dbReference>
<proteinExistence type="inferred from homology"/>
<dbReference type="PROSITE" id="PS00389">
    <property type="entry name" value="ATPASE_DELTA"/>
    <property type="match status" value="1"/>
</dbReference>
<comment type="function">
    <text evidence="8">This protein is part of the stalk that links CF(0) to CF(1). It either transmits conformational changes from CF(0) to CF(1) or is implicated in proton conduction.</text>
</comment>
<evidence type="ECO:0000256" key="6">
    <source>
        <dbReference type="ARBA" id="ARBA00023196"/>
    </source>
</evidence>
<dbReference type="PRINTS" id="PR00125">
    <property type="entry name" value="ATPASEDELTA"/>
</dbReference>
<evidence type="ECO:0000256" key="8">
    <source>
        <dbReference type="HAMAP-Rule" id="MF_01416"/>
    </source>
</evidence>
<dbReference type="GeneID" id="58263729"/>
<sequence>MTDYITVARPYAKAVFLIAKEENTISGWSNLLAVLDEISADVEASDFITRPDFSLQEKTQFLQTAVAALLKRQLTNQEANFLSVILDAKRYEAFPSIRQIFDEMVLVDESIVEAELVSAFEVQESEYEMFVKALEKHFQKSIKLNVSVDPSLIGGAVVKSGDWVMDGSVKGRLEEMTSFLVQPA</sequence>
<organism evidence="9 10">
    <name type="scientific">Wohlfahrtiimonas chitiniclastica</name>
    <dbReference type="NCBI Taxonomy" id="400946"/>
    <lineage>
        <taxon>Bacteria</taxon>
        <taxon>Pseudomonadati</taxon>
        <taxon>Pseudomonadota</taxon>
        <taxon>Gammaproteobacteria</taxon>
        <taxon>Cardiobacteriales</taxon>
        <taxon>Ignatzschineriaceae</taxon>
        <taxon>Wohlfahrtiimonas</taxon>
    </lineage>
</organism>
<dbReference type="AlphaFoldDB" id="A0A165H3R5"/>
<dbReference type="InterPro" id="IPR026015">
    <property type="entry name" value="ATP_synth_OSCP/delta_N_sf"/>
</dbReference>
<evidence type="ECO:0000256" key="5">
    <source>
        <dbReference type="ARBA" id="ARBA00023136"/>
    </source>
</evidence>
<keyword evidence="7 8" id="KW-0066">ATP synthesis</keyword>
<dbReference type="Gene3D" id="1.10.520.20">
    <property type="entry name" value="N-terminal domain of the delta subunit of the F1F0-ATP synthase"/>
    <property type="match status" value="1"/>
</dbReference>
<evidence type="ECO:0000256" key="1">
    <source>
        <dbReference type="ARBA" id="ARBA00004370"/>
    </source>
</evidence>
<dbReference type="SUPFAM" id="SSF47928">
    <property type="entry name" value="N-terminal domain of the delta subunit of the F1F0-ATP synthase"/>
    <property type="match status" value="1"/>
</dbReference>